<dbReference type="Proteomes" id="UP001207440">
    <property type="component" value="Unassembled WGS sequence"/>
</dbReference>
<feature type="compositionally biased region" description="Basic and acidic residues" evidence="3">
    <location>
        <begin position="811"/>
        <end position="827"/>
    </location>
</feature>
<feature type="coiled-coil region" evidence="2">
    <location>
        <begin position="438"/>
        <end position="474"/>
    </location>
</feature>
<feature type="repeat" description="TPR" evidence="1">
    <location>
        <begin position="333"/>
        <end position="366"/>
    </location>
</feature>
<comment type="caution">
    <text evidence="4">The sequence shown here is derived from an EMBL/GenBank/DDBJ whole genome shotgun (WGS) entry which is preliminary data.</text>
</comment>
<keyword evidence="2" id="KW-0175">Coiled coil</keyword>
<keyword evidence="1" id="KW-0802">TPR repeat</keyword>
<dbReference type="Gene3D" id="1.25.40.10">
    <property type="entry name" value="Tetratricopeptide repeat domain"/>
    <property type="match status" value="3"/>
</dbReference>
<gene>
    <name evidence="4" type="ORF">OKE68_10065</name>
</gene>
<dbReference type="EMBL" id="JAOZYT010000085">
    <property type="protein sequence ID" value="MCW0524658.1"/>
    <property type="molecule type" value="Genomic_DNA"/>
</dbReference>
<name>A0AAP3AQR5_RIEAN</name>
<sequence length="827" mass="94789">MQLKHQMKKYSYFLIILALAVACSPRKNTFVNRNYQNFYAYYNTLFNSKDALENELNARKNKHQENFYQPYIKLLTFDNDHEVEIEKGTSDTQSAPFAAGASSISYGSPNSKKGMSVLEISEAKALKTIEQHSMLFDGKEKNKRIFEAQLMLAKARMYQEKYLEALDALNYIFSHMKEDKRLPLAKIYEAKIFSLMKDHYKANEIFMALKEEKLSKSNKKLLSLFYAESLLQSGQKEAAVEELTQAYTLNKNRNLRSRIAFLRGQILSKLGRYEEARESFVTAYQKANNFEFEVKSQIEIAKTFNNSKKEDYEGLKTYLEKISKKGTYASRKNEFYYALGLMAMKAGEEEEANKFFQKSLKEKVSDGQIRGLTYYEIGKKYLEKEDYLSAGVYYDSAVTQMTYAPQKEELKTLSTDIKKISKNYYLIKKNDSILALTKMNEQQRLAYFNQQIEKLKAKEAKEETEKLKASKEKEFKVADFALDNTFGTNSTRGFADFGTSSKGFYFDNSTTISKGQANFKQVWGARALADNWRYSSKTTSIEDLKNEALGKTEVKNPRRFEPDFYIEKIPTNAQDIAQLKQDRDTASLGLGMMYENIFSNTKLATKTLFDLVNAQPKEDIKLQALYQIFSINYEKNPQEAEKAKNIIISEFPYTHYAEFVKNPKRGGLGVASSEVESIYKQAYQLYTEEKYEDSKALIEKTIEAYPKDALVPKLSLLNAFNTGKTVGKEIMILQLQQIALNYEKLPEGEKAKQMLAYLSSDLKTPTDEQGKTAQPSVSVVVTDETAEDQGEEAPNLNLAPSTTPPKINLNELRKQKLQKETIKANPK</sequence>
<dbReference type="SUPFAM" id="SSF48452">
    <property type="entry name" value="TPR-like"/>
    <property type="match status" value="1"/>
</dbReference>
<evidence type="ECO:0000256" key="1">
    <source>
        <dbReference type="PROSITE-ProRule" id="PRU00339"/>
    </source>
</evidence>
<dbReference type="AlphaFoldDB" id="A0AAP3AQR5"/>
<evidence type="ECO:0000256" key="2">
    <source>
        <dbReference type="SAM" id="Coils"/>
    </source>
</evidence>
<dbReference type="PROSITE" id="PS50005">
    <property type="entry name" value="TPR"/>
    <property type="match status" value="1"/>
</dbReference>
<feature type="region of interest" description="Disordered" evidence="3">
    <location>
        <begin position="764"/>
        <end position="827"/>
    </location>
</feature>
<reference evidence="4" key="1">
    <citation type="submission" date="2022-10" db="EMBL/GenBank/DDBJ databases">
        <title>Sifting through the core-genome to identify putative cross-protective antigens against Riemerella anatipestifer.</title>
        <authorList>
            <person name="Zheng X."/>
            <person name="Zhang W."/>
        </authorList>
    </citation>
    <scope>NUCLEOTIDE SEQUENCE</scope>
    <source>
        <strain evidence="4">ZWRA178</strain>
    </source>
</reference>
<protein>
    <submittedName>
        <fullName evidence="4">Tetratricopeptide repeat protein</fullName>
    </submittedName>
</protein>
<organism evidence="4 5">
    <name type="scientific">Riemerella anatipestifer</name>
    <name type="common">Moraxella anatipestifer</name>
    <dbReference type="NCBI Taxonomy" id="34085"/>
    <lineage>
        <taxon>Bacteria</taxon>
        <taxon>Pseudomonadati</taxon>
        <taxon>Bacteroidota</taxon>
        <taxon>Flavobacteriia</taxon>
        <taxon>Flavobacteriales</taxon>
        <taxon>Weeksellaceae</taxon>
        <taxon>Riemerella</taxon>
    </lineage>
</organism>
<dbReference type="Pfam" id="PF13432">
    <property type="entry name" value="TPR_16"/>
    <property type="match status" value="1"/>
</dbReference>
<dbReference type="InterPro" id="IPR019734">
    <property type="entry name" value="TPR_rpt"/>
</dbReference>
<proteinExistence type="predicted"/>
<accession>A0AAP3AQR5</accession>
<dbReference type="InterPro" id="IPR011990">
    <property type="entry name" value="TPR-like_helical_dom_sf"/>
</dbReference>
<evidence type="ECO:0000313" key="4">
    <source>
        <dbReference type="EMBL" id="MCW0524658.1"/>
    </source>
</evidence>
<dbReference type="SMART" id="SM00028">
    <property type="entry name" value="TPR"/>
    <property type="match status" value="4"/>
</dbReference>
<evidence type="ECO:0000256" key="3">
    <source>
        <dbReference type="SAM" id="MobiDB-lite"/>
    </source>
</evidence>
<dbReference type="PROSITE" id="PS51257">
    <property type="entry name" value="PROKAR_LIPOPROTEIN"/>
    <property type="match status" value="1"/>
</dbReference>
<evidence type="ECO:0000313" key="5">
    <source>
        <dbReference type="Proteomes" id="UP001207440"/>
    </source>
</evidence>